<evidence type="ECO:0000313" key="1">
    <source>
        <dbReference type="EMBL" id="KAI9511618.1"/>
    </source>
</evidence>
<organism evidence="1 2">
    <name type="scientific">Russula earlei</name>
    <dbReference type="NCBI Taxonomy" id="71964"/>
    <lineage>
        <taxon>Eukaryota</taxon>
        <taxon>Fungi</taxon>
        <taxon>Dikarya</taxon>
        <taxon>Basidiomycota</taxon>
        <taxon>Agaricomycotina</taxon>
        <taxon>Agaricomycetes</taxon>
        <taxon>Russulales</taxon>
        <taxon>Russulaceae</taxon>
        <taxon>Russula</taxon>
    </lineage>
</organism>
<dbReference type="EMBL" id="JAGFNK010000019">
    <property type="protein sequence ID" value="KAI9511618.1"/>
    <property type="molecule type" value="Genomic_DNA"/>
</dbReference>
<comment type="caution">
    <text evidence="1">The sequence shown here is derived from an EMBL/GenBank/DDBJ whole genome shotgun (WGS) entry which is preliminary data.</text>
</comment>
<dbReference type="Proteomes" id="UP001207468">
    <property type="component" value="Unassembled WGS sequence"/>
</dbReference>
<reference evidence="1" key="1">
    <citation type="submission" date="2021-03" db="EMBL/GenBank/DDBJ databases">
        <title>Evolutionary priming and transition to the ectomycorrhizal habit in an iconic lineage of mushroom-forming fungi: is preadaptation a requirement?</title>
        <authorList>
            <consortium name="DOE Joint Genome Institute"/>
            <person name="Looney B.P."/>
            <person name="Miyauchi S."/>
            <person name="Morin E."/>
            <person name="Drula E."/>
            <person name="Courty P.E."/>
            <person name="Chicoki N."/>
            <person name="Fauchery L."/>
            <person name="Kohler A."/>
            <person name="Kuo A."/>
            <person name="LaButti K."/>
            <person name="Pangilinan J."/>
            <person name="Lipzen A."/>
            <person name="Riley R."/>
            <person name="Andreopoulos W."/>
            <person name="He G."/>
            <person name="Johnson J."/>
            <person name="Barry K.W."/>
            <person name="Grigoriev I.V."/>
            <person name="Nagy L."/>
            <person name="Hibbett D."/>
            <person name="Henrissat B."/>
            <person name="Matheny P.B."/>
            <person name="Labbe J."/>
            <person name="Martin A.F."/>
        </authorList>
    </citation>
    <scope>NUCLEOTIDE SEQUENCE</scope>
    <source>
        <strain evidence="1">BPL698</strain>
    </source>
</reference>
<accession>A0ACC0UJ05</accession>
<proteinExistence type="predicted"/>
<gene>
    <name evidence="1" type="ORF">F5148DRAFT_1169213</name>
</gene>
<protein>
    <submittedName>
        <fullName evidence="1">Uncharacterized protein</fullName>
    </submittedName>
</protein>
<evidence type="ECO:0000313" key="2">
    <source>
        <dbReference type="Proteomes" id="UP001207468"/>
    </source>
</evidence>
<sequence length="207" mass="23362">MSPPPGVFDDSNVVQYIETSSGGDHVWLPFTSKKLYTNAFIVSPGPPRKILLGYKKRGFGAHLYNGFGGKVEDGESPGQAALRELKEECGVEARLNHCGTLLFVTTGEPEWAFQIELYRADAYSGTLIESEEMRPEWFSAHDDHPLEIPEIPHPSLRPIPYDSMWPDDVHWLPLLLANRPFVGRADFVNDTPGKYNMLRWWFGVLST</sequence>
<keyword evidence="2" id="KW-1185">Reference proteome</keyword>
<name>A0ACC0UJ05_9AGAM</name>